<evidence type="ECO:0000313" key="2">
    <source>
        <dbReference type="Proteomes" id="UP000668403"/>
    </source>
</evidence>
<dbReference type="Pfam" id="PF11248">
    <property type="entry name" value="DUF3046"/>
    <property type="match status" value="1"/>
</dbReference>
<sequence>MCVWAIGFPTRSPTTSSPTSHPSWFRNELVRLSEFQRAMSEEFGHAYSGVLIRDHWLAALGGTAADALDSGVPARAVWSAICEDLQVPLERRHGRGLREPSE</sequence>
<comment type="caution">
    <text evidence="1">The sequence shown here is derived from an EMBL/GenBank/DDBJ whole genome shotgun (WGS) entry which is preliminary data.</text>
</comment>
<name>A0A939QFW2_9MICO</name>
<evidence type="ECO:0000313" key="1">
    <source>
        <dbReference type="EMBL" id="MBO2990468.1"/>
    </source>
</evidence>
<dbReference type="EMBL" id="JAGFBF010000005">
    <property type="protein sequence ID" value="MBO2990468.1"/>
    <property type="molecule type" value="Genomic_DNA"/>
</dbReference>
<dbReference type="InterPro" id="IPR021408">
    <property type="entry name" value="DUF3046"/>
</dbReference>
<dbReference type="Proteomes" id="UP000668403">
    <property type="component" value="Unassembled WGS sequence"/>
</dbReference>
<keyword evidence="2" id="KW-1185">Reference proteome</keyword>
<protein>
    <submittedName>
        <fullName evidence="1">DUF3046 domain-containing protein</fullName>
    </submittedName>
</protein>
<proteinExistence type="predicted"/>
<dbReference type="AlphaFoldDB" id="A0A939QFW2"/>
<reference evidence="1" key="1">
    <citation type="submission" date="2021-03" db="EMBL/GenBank/DDBJ databases">
        <title>Leucobacter chromiisoli sp. nov., isolated from chromium-containing soil of chemical plant.</title>
        <authorList>
            <person name="Xu Z."/>
        </authorList>
    </citation>
    <scope>NUCLEOTIDE SEQUENCE</scope>
    <source>
        <strain evidence="1">K 70/01</strain>
    </source>
</reference>
<gene>
    <name evidence="1" type="ORF">J4H85_10740</name>
</gene>
<accession>A0A939QFW2</accession>
<organism evidence="1 2">
    <name type="scientific">Leucobacter tardus</name>
    <dbReference type="NCBI Taxonomy" id="501483"/>
    <lineage>
        <taxon>Bacteria</taxon>
        <taxon>Bacillati</taxon>
        <taxon>Actinomycetota</taxon>
        <taxon>Actinomycetes</taxon>
        <taxon>Micrococcales</taxon>
        <taxon>Microbacteriaceae</taxon>
        <taxon>Leucobacter</taxon>
    </lineage>
</organism>